<keyword evidence="10" id="KW-1185">Reference proteome</keyword>
<dbReference type="CDD" id="cd09274">
    <property type="entry name" value="RNase_HI_RT_Ty3"/>
    <property type="match status" value="1"/>
</dbReference>
<protein>
    <recommendedName>
        <fullName evidence="7">Gypsy retrotransposon integrase-like protein 1</fullName>
    </recommendedName>
</protein>
<evidence type="ECO:0000256" key="4">
    <source>
        <dbReference type="ARBA" id="ARBA00022759"/>
    </source>
</evidence>
<dbReference type="InterPro" id="IPR001584">
    <property type="entry name" value="Integrase_cat-core"/>
</dbReference>
<dbReference type="Pfam" id="PF17921">
    <property type="entry name" value="Integrase_H2C2"/>
    <property type="match status" value="1"/>
</dbReference>
<evidence type="ECO:0000256" key="7">
    <source>
        <dbReference type="ARBA" id="ARBA00039658"/>
    </source>
</evidence>
<dbReference type="GO" id="GO:0003676">
    <property type="term" value="F:nucleic acid binding"/>
    <property type="evidence" value="ECO:0007669"/>
    <property type="project" value="InterPro"/>
</dbReference>
<keyword evidence="1" id="KW-0808">Transferase</keyword>
<dbReference type="AlphaFoldDB" id="A0A673NE13"/>
<reference evidence="9" key="2">
    <citation type="submission" date="2025-09" db="UniProtKB">
        <authorList>
            <consortium name="Ensembl"/>
        </authorList>
    </citation>
    <scope>IDENTIFICATION</scope>
</reference>
<dbReference type="Gene3D" id="3.30.420.10">
    <property type="entry name" value="Ribonuclease H-like superfamily/Ribonuclease H"/>
    <property type="match status" value="1"/>
</dbReference>
<organism evidence="9 10">
    <name type="scientific">Sinocyclocheilus rhinocerous</name>
    <dbReference type="NCBI Taxonomy" id="307959"/>
    <lineage>
        <taxon>Eukaryota</taxon>
        <taxon>Metazoa</taxon>
        <taxon>Chordata</taxon>
        <taxon>Craniata</taxon>
        <taxon>Vertebrata</taxon>
        <taxon>Euteleostomi</taxon>
        <taxon>Actinopterygii</taxon>
        <taxon>Neopterygii</taxon>
        <taxon>Teleostei</taxon>
        <taxon>Ostariophysi</taxon>
        <taxon>Cypriniformes</taxon>
        <taxon>Cyprinidae</taxon>
        <taxon>Cyprininae</taxon>
        <taxon>Sinocyclocheilus</taxon>
    </lineage>
</organism>
<dbReference type="GO" id="GO:0015074">
    <property type="term" value="P:DNA integration"/>
    <property type="evidence" value="ECO:0007669"/>
    <property type="project" value="InterPro"/>
</dbReference>
<dbReference type="InterPro" id="IPR050951">
    <property type="entry name" value="Retrovirus_Pol_polyprotein"/>
</dbReference>
<keyword evidence="4" id="KW-0255">Endonuclease</keyword>
<keyword evidence="2" id="KW-0548">Nucleotidyltransferase</keyword>
<dbReference type="Gene3D" id="1.10.340.70">
    <property type="match status" value="1"/>
</dbReference>
<evidence type="ECO:0000313" key="9">
    <source>
        <dbReference type="Ensembl" id="ENSSRHP00000101794.1"/>
    </source>
</evidence>
<keyword evidence="5" id="KW-0378">Hydrolase</keyword>
<evidence type="ECO:0000256" key="2">
    <source>
        <dbReference type="ARBA" id="ARBA00022695"/>
    </source>
</evidence>
<dbReference type="Pfam" id="PF17917">
    <property type="entry name" value="RT_RNaseH"/>
    <property type="match status" value="1"/>
</dbReference>
<reference evidence="9" key="1">
    <citation type="submission" date="2025-08" db="UniProtKB">
        <authorList>
            <consortium name="Ensembl"/>
        </authorList>
    </citation>
    <scope>IDENTIFICATION</scope>
</reference>
<dbReference type="InterPro" id="IPR036397">
    <property type="entry name" value="RNaseH_sf"/>
</dbReference>
<proteinExistence type="predicted"/>
<dbReference type="PANTHER" id="PTHR37984">
    <property type="entry name" value="PROTEIN CBG26694"/>
    <property type="match status" value="1"/>
</dbReference>
<dbReference type="FunFam" id="1.10.340.70:FF:000001">
    <property type="entry name" value="Retrovirus-related Pol polyprotein from transposon gypsy-like Protein"/>
    <property type="match status" value="1"/>
</dbReference>
<dbReference type="InterPro" id="IPR041373">
    <property type="entry name" value="RT_RNaseH"/>
</dbReference>
<dbReference type="SUPFAM" id="SSF56672">
    <property type="entry name" value="DNA/RNA polymerases"/>
    <property type="match status" value="1"/>
</dbReference>
<dbReference type="PANTHER" id="PTHR37984:SF15">
    <property type="entry name" value="INTEGRASE CATALYTIC DOMAIN-CONTAINING PROTEIN"/>
    <property type="match status" value="1"/>
</dbReference>
<dbReference type="InterPro" id="IPR043502">
    <property type="entry name" value="DNA/RNA_pol_sf"/>
</dbReference>
<dbReference type="InterPro" id="IPR041588">
    <property type="entry name" value="Integrase_H2C2"/>
</dbReference>
<evidence type="ECO:0000256" key="6">
    <source>
        <dbReference type="ARBA" id="ARBA00022918"/>
    </source>
</evidence>
<dbReference type="GO" id="GO:0003964">
    <property type="term" value="F:RNA-directed DNA polymerase activity"/>
    <property type="evidence" value="ECO:0007669"/>
    <property type="project" value="UniProtKB-KW"/>
</dbReference>
<evidence type="ECO:0000256" key="5">
    <source>
        <dbReference type="ARBA" id="ARBA00022801"/>
    </source>
</evidence>
<name>A0A673NE13_9TELE</name>
<dbReference type="PROSITE" id="PS50994">
    <property type="entry name" value="INTEGRASE"/>
    <property type="match status" value="1"/>
</dbReference>
<keyword evidence="6" id="KW-0695">RNA-directed DNA polymerase</keyword>
<evidence type="ECO:0000256" key="1">
    <source>
        <dbReference type="ARBA" id="ARBA00022679"/>
    </source>
</evidence>
<dbReference type="Pfam" id="PF00665">
    <property type="entry name" value="rve"/>
    <property type="match status" value="1"/>
</dbReference>
<evidence type="ECO:0000259" key="8">
    <source>
        <dbReference type="PROSITE" id="PS50994"/>
    </source>
</evidence>
<dbReference type="GO" id="GO:0016787">
    <property type="term" value="F:hydrolase activity"/>
    <property type="evidence" value="ECO:0007669"/>
    <property type="project" value="UniProtKB-KW"/>
</dbReference>
<sequence length="378" mass="42642">MAVRHFKYYLCGILFTIRTDHAALLWLMSFKEPEGQVARWLEELQSYNFTVVHRAGSSHTNADALSRRPCAAEGCRHCENKETQEKELGQENQAAQLACGALTVVDAPEWQLQQEQDDDLRPVLRWLGAKQRPEWGDIAGCSVATKGLWSKFNTLRLSEGVLQRAWKEPATGEDRWQVVVPKAMREAVLTACHGSTGTCHFGVSKTLRRLRQGFYWGQHRRDVEDFCRRCDACAAYKGPLDRSHAELQQQAVGAPMERVAVDIMGPFPITERGNRFVLAAMDYFTKWPEAYAIPNQEAETVSEALVEGMFSRFGMAEVVHSDQGRNFESKLFAALCERLGMHLRPCVNGLACRKPAQHHCIHKAMALLKDLIGPWPSS</sequence>
<evidence type="ECO:0000256" key="3">
    <source>
        <dbReference type="ARBA" id="ARBA00022722"/>
    </source>
</evidence>
<dbReference type="Proteomes" id="UP000472270">
    <property type="component" value="Unassembled WGS sequence"/>
</dbReference>
<feature type="domain" description="Integrase catalytic" evidence="8">
    <location>
        <begin position="251"/>
        <end position="378"/>
    </location>
</feature>
<dbReference type="SUPFAM" id="SSF53098">
    <property type="entry name" value="Ribonuclease H-like"/>
    <property type="match status" value="1"/>
</dbReference>
<evidence type="ECO:0000313" key="10">
    <source>
        <dbReference type="Proteomes" id="UP000472270"/>
    </source>
</evidence>
<dbReference type="GO" id="GO:0004519">
    <property type="term" value="F:endonuclease activity"/>
    <property type="evidence" value="ECO:0007669"/>
    <property type="project" value="UniProtKB-KW"/>
</dbReference>
<keyword evidence="3" id="KW-0540">Nuclease</keyword>
<dbReference type="InterPro" id="IPR012337">
    <property type="entry name" value="RNaseH-like_sf"/>
</dbReference>
<accession>A0A673NE13</accession>
<dbReference type="Ensembl" id="ENSSRHT00000104539.1">
    <property type="protein sequence ID" value="ENSSRHP00000101794.1"/>
    <property type="gene ID" value="ENSSRHG00000049853.1"/>
</dbReference>